<protein>
    <submittedName>
        <fullName evidence="1">Uncharacterized protein</fullName>
    </submittedName>
</protein>
<evidence type="ECO:0000313" key="1">
    <source>
        <dbReference type="EMBL" id="KAK7304301.1"/>
    </source>
</evidence>
<dbReference type="Proteomes" id="UP001367508">
    <property type="component" value="Unassembled WGS sequence"/>
</dbReference>
<reference evidence="1 2" key="1">
    <citation type="submission" date="2024-01" db="EMBL/GenBank/DDBJ databases">
        <title>The genomes of 5 underutilized Papilionoideae crops provide insights into root nodulation and disease resistanc.</title>
        <authorList>
            <person name="Jiang F."/>
        </authorList>
    </citation>
    <scope>NUCLEOTIDE SEQUENCE [LARGE SCALE GENOMIC DNA]</scope>
    <source>
        <strain evidence="1">LVBAO_FW01</strain>
        <tissue evidence="1">Leaves</tissue>
    </source>
</reference>
<evidence type="ECO:0000313" key="2">
    <source>
        <dbReference type="Proteomes" id="UP001367508"/>
    </source>
</evidence>
<proteinExistence type="predicted"/>
<gene>
    <name evidence="1" type="ORF">VNO77_45169</name>
</gene>
<sequence>MMCFHGISWTIVIHYSINWKLSASSKAFCFFPCIRSLCGEGLDQDTSQKDRDHRENWDLGMSHEDINRVALCQFCIQL</sequence>
<name>A0AAN9JTY7_CANGL</name>
<keyword evidence="2" id="KW-1185">Reference proteome</keyword>
<dbReference type="AlphaFoldDB" id="A0AAN9JTY7"/>
<accession>A0AAN9JTY7</accession>
<organism evidence="1 2">
    <name type="scientific">Canavalia gladiata</name>
    <name type="common">Sword bean</name>
    <name type="synonym">Dolichos gladiatus</name>
    <dbReference type="NCBI Taxonomy" id="3824"/>
    <lineage>
        <taxon>Eukaryota</taxon>
        <taxon>Viridiplantae</taxon>
        <taxon>Streptophyta</taxon>
        <taxon>Embryophyta</taxon>
        <taxon>Tracheophyta</taxon>
        <taxon>Spermatophyta</taxon>
        <taxon>Magnoliopsida</taxon>
        <taxon>eudicotyledons</taxon>
        <taxon>Gunneridae</taxon>
        <taxon>Pentapetalae</taxon>
        <taxon>rosids</taxon>
        <taxon>fabids</taxon>
        <taxon>Fabales</taxon>
        <taxon>Fabaceae</taxon>
        <taxon>Papilionoideae</taxon>
        <taxon>50 kb inversion clade</taxon>
        <taxon>NPAAA clade</taxon>
        <taxon>indigoferoid/millettioid clade</taxon>
        <taxon>Phaseoleae</taxon>
        <taxon>Canavalia</taxon>
    </lineage>
</organism>
<comment type="caution">
    <text evidence="1">The sequence shown here is derived from an EMBL/GenBank/DDBJ whole genome shotgun (WGS) entry which is preliminary data.</text>
</comment>
<dbReference type="EMBL" id="JAYMYQ010000014">
    <property type="protein sequence ID" value="KAK7304301.1"/>
    <property type="molecule type" value="Genomic_DNA"/>
</dbReference>